<name>A0A5I0D7E5_SALET</name>
<dbReference type="GO" id="GO:0016070">
    <property type="term" value="P:RNA metabolic process"/>
    <property type="evidence" value="ECO:0007669"/>
    <property type="project" value="InterPro"/>
</dbReference>
<dbReference type="GO" id="GO:0005737">
    <property type="term" value="C:cytoplasm"/>
    <property type="evidence" value="ECO:0007669"/>
    <property type="project" value="InterPro"/>
</dbReference>
<evidence type="ECO:0000313" key="2">
    <source>
        <dbReference type="EMBL" id="EBV0637954.1"/>
    </source>
</evidence>
<accession>A0A5I0D7E5</accession>
<proteinExistence type="predicted"/>
<reference evidence="2" key="1">
    <citation type="submission" date="2018-06" db="EMBL/GenBank/DDBJ databases">
        <authorList>
            <person name="Ashton P.M."/>
            <person name="Dallman T."/>
            <person name="Nair S."/>
            <person name="De Pinna E."/>
            <person name="Peters T."/>
            <person name="Grant K."/>
        </authorList>
    </citation>
    <scope>NUCLEOTIDE SEQUENCE</scope>
    <source>
        <strain evidence="2">458084</strain>
    </source>
</reference>
<feature type="domain" description="Toxin SymE-like" evidence="1">
    <location>
        <begin position="17"/>
        <end position="49"/>
    </location>
</feature>
<dbReference type="AlphaFoldDB" id="A0A5I0D7E5"/>
<organism evidence="2">
    <name type="scientific">Salmonella enterica subsp. enterica serovar Ouagadougou</name>
    <dbReference type="NCBI Taxonomy" id="2564899"/>
    <lineage>
        <taxon>Bacteria</taxon>
        <taxon>Pseudomonadati</taxon>
        <taxon>Pseudomonadota</taxon>
        <taxon>Gammaproteobacteria</taxon>
        <taxon>Enterobacterales</taxon>
        <taxon>Enterobacteriaceae</taxon>
        <taxon>Salmonella</taxon>
    </lineage>
</organism>
<dbReference type="GO" id="GO:0016788">
    <property type="term" value="F:hydrolase activity, acting on ester bonds"/>
    <property type="evidence" value="ECO:0007669"/>
    <property type="project" value="InterPro"/>
</dbReference>
<sequence>MPDFSHCEFYSRVVAHSIHLYGKWMPQAGFINGMPVKIRVMKDCIVITPQNTRELWGCLEGMSVTYINQRKVKAWLKDFPGTLNDTGDIPVIKRSR</sequence>
<dbReference type="InterPro" id="IPR014944">
    <property type="entry name" value="Toxin_SymE-like"/>
</dbReference>
<dbReference type="Pfam" id="PF08845">
    <property type="entry name" value="SymE_toxin"/>
    <property type="match status" value="1"/>
</dbReference>
<protein>
    <submittedName>
        <fullName evidence="2">Type I toxin-antitoxin system SymE family toxin</fullName>
    </submittedName>
</protein>
<comment type="caution">
    <text evidence="2">The sequence shown here is derived from an EMBL/GenBank/DDBJ whole genome shotgun (WGS) entry which is preliminary data.</text>
</comment>
<gene>
    <name evidence="2" type="ORF">DNM41_24120</name>
</gene>
<dbReference type="EMBL" id="AAHEBA010000045">
    <property type="protein sequence ID" value="EBV0637954.1"/>
    <property type="molecule type" value="Genomic_DNA"/>
</dbReference>
<dbReference type="GO" id="GO:0003723">
    <property type="term" value="F:RNA binding"/>
    <property type="evidence" value="ECO:0007669"/>
    <property type="project" value="InterPro"/>
</dbReference>
<evidence type="ECO:0000259" key="1">
    <source>
        <dbReference type="Pfam" id="PF08845"/>
    </source>
</evidence>